<sequence length="143" mass="16074">MNISSKSRYGLRSVIYLGIHYGKENVSIKEISEKEDISKRYLEQIFAELKKGGIVNSTKGTKGGYFLAKKPSDITVGSVIQLLEGTLSVIDGQEQYQVEDLEYTIINKVWHKMSDAIGEVVEAITIENLINDYISLSQGMFYI</sequence>
<dbReference type="PANTHER" id="PTHR33221">
    <property type="entry name" value="WINGED HELIX-TURN-HELIX TRANSCRIPTIONAL REGULATOR, RRF2 FAMILY"/>
    <property type="match status" value="1"/>
</dbReference>
<protein>
    <submittedName>
        <fullName evidence="2">Rrf2 family transcriptional regulator</fullName>
    </submittedName>
</protein>
<dbReference type="PROSITE" id="PS51197">
    <property type="entry name" value="HTH_RRF2_2"/>
    <property type="match status" value="1"/>
</dbReference>
<evidence type="ECO:0000313" key="2">
    <source>
        <dbReference type="EMBL" id="QUI24171.1"/>
    </source>
</evidence>
<gene>
    <name evidence="2" type="ORF">HZI73_18565</name>
</gene>
<dbReference type="GO" id="GO:0003700">
    <property type="term" value="F:DNA-binding transcription factor activity"/>
    <property type="evidence" value="ECO:0007669"/>
    <property type="project" value="TreeGrafter"/>
</dbReference>
<name>A0A8J8MME6_9FIRM</name>
<dbReference type="KEGG" id="vpy:HZI73_18565"/>
<dbReference type="EMBL" id="CP058649">
    <property type="protein sequence ID" value="QUI24171.1"/>
    <property type="molecule type" value="Genomic_DNA"/>
</dbReference>
<dbReference type="InterPro" id="IPR036388">
    <property type="entry name" value="WH-like_DNA-bd_sf"/>
</dbReference>
<organism evidence="2 3">
    <name type="scientific">Vallitalea pronyensis</name>
    <dbReference type="NCBI Taxonomy" id="1348613"/>
    <lineage>
        <taxon>Bacteria</taxon>
        <taxon>Bacillati</taxon>
        <taxon>Bacillota</taxon>
        <taxon>Clostridia</taxon>
        <taxon>Lachnospirales</taxon>
        <taxon>Vallitaleaceae</taxon>
        <taxon>Vallitalea</taxon>
    </lineage>
</organism>
<evidence type="ECO:0000256" key="1">
    <source>
        <dbReference type="ARBA" id="ARBA00023125"/>
    </source>
</evidence>
<dbReference type="PANTHER" id="PTHR33221:SF5">
    <property type="entry name" value="HTH-TYPE TRANSCRIPTIONAL REGULATOR ISCR"/>
    <property type="match status" value="1"/>
</dbReference>
<dbReference type="NCBIfam" id="TIGR00738">
    <property type="entry name" value="rrf2_super"/>
    <property type="match status" value="1"/>
</dbReference>
<dbReference type="AlphaFoldDB" id="A0A8J8MME6"/>
<evidence type="ECO:0000313" key="3">
    <source>
        <dbReference type="Proteomes" id="UP000683246"/>
    </source>
</evidence>
<dbReference type="PROSITE" id="PS01332">
    <property type="entry name" value="HTH_RRF2_1"/>
    <property type="match status" value="1"/>
</dbReference>
<dbReference type="GO" id="GO:0003677">
    <property type="term" value="F:DNA binding"/>
    <property type="evidence" value="ECO:0007669"/>
    <property type="project" value="UniProtKB-KW"/>
</dbReference>
<dbReference type="Gene3D" id="1.10.10.10">
    <property type="entry name" value="Winged helix-like DNA-binding domain superfamily/Winged helix DNA-binding domain"/>
    <property type="match status" value="1"/>
</dbReference>
<dbReference type="GO" id="GO:0005829">
    <property type="term" value="C:cytosol"/>
    <property type="evidence" value="ECO:0007669"/>
    <property type="project" value="TreeGrafter"/>
</dbReference>
<dbReference type="SUPFAM" id="SSF46785">
    <property type="entry name" value="Winged helix' DNA-binding domain"/>
    <property type="match status" value="1"/>
</dbReference>
<keyword evidence="3" id="KW-1185">Reference proteome</keyword>
<dbReference type="InterPro" id="IPR000944">
    <property type="entry name" value="Tscrpt_reg_Rrf2"/>
</dbReference>
<dbReference type="InterPro" id="IPR030489">
    <property type="entry name" value="TR_Rrf2-type_CS"/>
</dbReference>
<reference evidence="2" key="1">
    <citation type="submission" date="2020-07" db="EMBL/GenBank/DDBJ databases">
        <title>Vallitalea pronyensis genome.</title>
        <authorList>
            <person name="Postec A."/>
        </authorList>
    </citation>
    <scope>NUCLEOTIDE SEQUENCE</scope>
    <source>
        <strain evidence="2">FatNI3</strain>
    </source>
</reference>
<dbReference type="Pfam" id="PF02082">
    <property type="entry name" value="Rrf2"/>
    <property type="match status" value="1"/>
</dbReference>
<dbReference type="Proteomes" id="UP000683246">
    <property type="component" value="Chromosome"/>
</dbReference>
<accession>A0A8J8MME6</accession>
<proteinExistence type="predicted"/>
<keyword evidence="1" id="KW-0238">DNA-binding</keyword>
<dbReference type="InterPro" id="IPR036390">
    <property type="entry name" value="WH_DNA-bd_sf"/>
</dbReference>
<dbReference type="RefSeq" id="WP_212694864.1">
    <property type="nucleotide sequence ID" value="NZ_CP058649.1"/>
</dbReference>